<dbReference type="OrthoDB" id="6380398at2759"/>
<dbReference type="InterPro" id="IPR009003">
    <property type="entry name" value="Peptidase_S1_PA"/>
</dbReference>
<comment type="similarity">
    <text evidence="7">Belongs to the peptidase S1 family. CLIP subfamily.</text>
</comment>
<dbReference type="PROSITE" id="PS00135">
    <property type="entry name" value="TRYPSIN_SER"/>
    <property type="match status" value="1"/>
</dbReference>
<feature type="domain" description="Peptidase S1" evidence="9">
    <location>
        <begin position="21"/>
        <end position="270"/>
    </location>
</feature>
<evidence type="ECO:0000259" key="9">
    <source>
        <dbReference type="PROSITE" id="PS50240"/>
    </source>
</evidence>
<evidence type="ECO:0000313" key="11">
    <source>
        <dbReference type="Proteomes" id="UP000037069"/>
    </source>
</evidence>
<dbReference type="PRINTS" id="PR00722">
    <property type="entry name" value="CHYMOTRYPSIN"/>
</dbReference>
<dbReference type="OMA" id="HGMKPDQ"/>
<reference evidence="10 11" key="1">
    <citation type="journal article" date="2015" name="Nat. Commun.">
        <title>Lucilia cuprina genome unlocks parasitic fly biology to underpin future interventions.</title>
        <authorList>
            <person name="Anstead C.A."/>
            <person name="Korhonen P.K."/>
            <person name="Young N.D."/>
            <person name="Hall R.S."/>
            <person name="Jex A.R."/>
            <person name="Murali S.C."/>
            <person name="Hughes D.S."/>
            <person name="Lee S.F."/>
            <person name="Perry T."/>
            <person name="Stroehlein A.J."/>
            <person name="Ansell B.R."/>
            <person name="Breugelmans B."/>
            <person name="Hofmann A."/>
            <person name="Qu J."/>
            <person name="Dugan S."/>
            <person name="Lee S.L."/>
            <person name="Chao H."/>
            <person name="Dinh H."/>
            <person name="Han Y."/>
            <person name="Doddapaneni H.V."/>
            <person name="Worley K.C."/>
            <person name="Muzny D.M."/>
            <person name="Ioannidis P."/>
            <person name="Waterhouse R.M."/>
            <person name="Zdobnov E.M."/>
            <person name="James P.J."/>
            <person name="Bagnall N.H."/>
            <person name="Kotze A.C."/>
            <person name="Gibbs R.A."/>
            <person name="Richards S."/>
            <person name="Batterham P."/>
            <person name="Gasser R.B."/>
        </authorList>
    </citation>
    <scope>NUCLEOTIDE SEQUENCE [LARGE SCALE GENOMIC DNA]</scope>
    <source>
        <strain evidence="10 11">LS</strain>
        <tissue evidence="10">Full body</tissue>
    </source>
</reference>
<dbReference type="InterPro" id="IPR001254">
    <property type="entry name" value="Trypsin_dom"/>
</dbReference>
<comment type="subcellular location">
    <subcellularLocation>
        <location evidence="1">Secreted</location>
    </subcellularLocation>
</comment>
<evidence type="ECO:0000256" key="8">
    <source>
        <dbReference type="RuleBase" id="RU363034"/>
    </source>
</evidence>
<proteinExistence type="inferred from homology"/>
<dbReference type="EMBL" id="JRES01000501">
    <property type="protein sequence ID" value="KNC30627.1"/>
    <property type="molecule type" value="Genomic_DNA"/>
</dbReference>
<dbReference type="PANTHER" id="PTHR24264:SF65">
    <property type="entry name" value="SRCR DOMAIN-CONTAINING PROTEIN"/>
    <property type="match status" value="1"/>
</dbReference>
<dbReference type="PROSITE" id="PS50240">
    <property type="entry name" value="TRYPSIN_DOM"/>
    <property type="match status" value="1"/>
</dbReference>
<keyword evidence="5 8" id="KW-0720">Serine protease</keyword>
<sequence>MPSFINNIPLRTITPSALTPIVGGDIVRNEGVIKYPYMVSLQQKFNKTPENDEFYYKHFCGGSLLNSQWILSAGHCLWNKNIANVFAVIGHENITNIRQEHRLAIDRVEFIHFQPTNLQNDIALLHLQMNNIPDISFNNYDIYGKLPSYGMKAYRKNPCKIIGFGAKRHAGLIQEQLHEAEVFVITNKRCRSLLGYVWAPQKGDNTVCALGNSQEDTCQGDSGGPLICQYNGKYYIYGIVSYGLTCGIKGMPSIYTLTGPYIEWINLIINE</sequence>
<evidence type="ECO:0000256" key="6">
    <source>
        <dbReference type="ARBA" id="ARBA00023157"/>
    </source>
</evidence>
<dbReference type="InterPro" id="IPR018114">
    <property type="entry name" value="TRYPSIN_HIS"/>
</dbReference>
<evidence type="ECO:0000256" key="3">
    <source>
        <dbReference type="ARBA" id="ARBA00022670"/>
    </source>
</evidence>
<keyword evidence="4 8" id="KW-0378">Hydrolase</keyword>
<dbReference type="PROSITE" id="PS00134">
    <property type="entry name" value="TRYPSIN_HIS"/>
    <property type="match status" value="1"/>
</dbReference>
<dbReference type="FunFam" id="2.40.10.10:FF:000002">
    <property type="entry name" value="Transmembrane protease serine"/>
    <property type="match status" value="1"/>
</dbReference>
<dbReference type="Pfam" id="PF00089">
    <property type="entry name" value="Trypsin"/>
    <property type="match status" value="1"/>
</dbReference>
<dbReference type="Gene3D" id="2.40.10.10">
    <property type="entry name" value="Trypsin-like serine proteases"/>
    <property type="match status" value="1"/>
</dbReference>
<evidence type="ECO:0000256" key="5">
    <source>
        <dbReference type="ARBA" id="ARBA00022825"/>
    </source>
</evidence>
<dbReference type="FunFam" id="2.40.10.10:FF:000068">
    <property type="entry name" value="transmembrane protease serine 2"/>
    <property type="match status" value="1"/>
</dbReference>
<keyword evidence="2" id="KW-0964">Secreted</keyword>
<gene>
    <name evidence="10" type="ORF">FF38_11704</name>
</gene>
<dbReference type="SMART" id="SM00020">
    <property type="entry name" value="Tryp_SPc"/>
    <property type="match status" value="1"/>
</dbReference>
<dbReference type="SUPFAM" id="SSF50494">
    <property type="entry name" value="Trypsin-like serine proteases"/>
    <property type="match status" value="1"/>
</dbReference>
<dbReference type="GO" id="GO:0004252">
    <property type="term" value="F:serine-type endopeptidase activity"/>
    <property type="evidence" value="ECO:0007669"/>
    <property type="project" value="InterPro"/>
</dbReference>
<dbReference type="InterPro" id="IPR033116">
    <property type="entry name" value="TRYPSIN_SER"/>
</dbReference>
<dbReference type="GO" id="GO:0005615">
    <property type="term" value="C:extracellular space"/>
    <property type="evidence" value="ECO:0007669"/>
    <property type="project" value="TreeGrafter"/>
</dbReference>
<dbReference type="GO" id="GO:0006508">
    <property type="term" value="P:proteolysis"/>
    <property type="evidence" value="ECO:0007669"/>
    <property type="project" value="UniProtKB-KW"/>
</dbReference>
<keyword evidence="3 8" id="KW-0645">Protease</keyword>
<evidence type="ECO:0000313" key="10">
    <source>
        <dbReference type="EMBL" id="KNC30627.1"/>
    </source>
</evidence>
<dbReference type="AlphaFoldDB" id="A0A0L0CEI8"/>
<name>A0A0L0CEI8_LUCCU</name>
<dbReference type="Proteomes" id="UP000037069">
    <property type="component" value="Unassembled WGS sequence"/>
</dbReference>
<protein>
    <recommendedName>
        <fullName evidence="9">Peptidase S1 domain-containing protein</fullName>
    </recommendedName>
</protein>
<dbReference type="STRING" id="7375.A0A0L0CEI8"/>
<evidence type="ECO:0000256" key="1">
    <source>
        <dbReference type="ARBA" id="ARBA00004613"/>
    </source>
</evidence>
<evidence type="ECO:0000256" key="2">
    <source>
        <dbReference type="ARBA" id="ARBA00022525"/>
    </source>
</evidence>
<keyword evidence="11" id="KW-1185">Reference proteome</keyword>
<accession>A0A0L0CEI8</accession>
<dbReference type="InterPro" id="IPR043504">
    <property type="entry name" value="Peptidase_S1_PA_chymotrypsin"/>
</dbReference>
<organism evidence="10 11">
    <name type="scientific">Lucilia cuprina</name>
    <name type="common">Green bottle fly</name>
    <name type="synonym">Australian sheep blowfly</name>
    <dbReference type="NCBI Taxonomy" id="7375"/>
    <lineage>
        <taxon>Eukaryota</taxon>
        <taxon>Metazoa</taxon>
        <taxon>Ecdysozoa</taxon>
        <taxon>Arthropoda</taxon>
        <taxon>Hexapoda</taxon>
        <taxon>Insecta</taxon>
        <taxon>Pterygota</taxon>
        <taxon>Neoptera</taxon>
        <taxon>Endopterygota</taxon>
        <taxon>Diptera</taxon>
        <taxon>Brachycera</taxon>
        <taxon>Muscomorpha</taxon>
        <taxon>Oestroidea</taxon>
        <taxon>Calliphoridae</taxon>
        <taxon>Luciliinae</taxon>
        <taxon>Lucilia</taxon>
    </lineage>
</organism>
<keyword evidence="6" id="KW-1015">Disulfide bond</keyword>
<evidence type="ECO:0000256" key="7">
    <source>
        <dbReference type="ARBA" id="ARBA00024195"/>
    </source>
</evidence>
<dbReference type="InterPro" id="IPR001314">
    <property type="entry name" value="Peptidase_S1A"/>
</dbReference>
<dbReference type="InterPro" id="IPR050127">
    <property type="entry name" value="Serine_Proteases_S1"/>
</dbReference>
<dbReference type="CDD" id="cd00190">
    <property type="entry name" value="Tryp_SPc"/>
    <property type="match status" value="1"/>
</dbReference>
<dbReference type="PANTHER" id="PTHR24264">
    <property type="entry name" value="TRYPSIN-RELATED"/>
    <property type="match status" value="1"/>
</dbReference>
<comment type="caution">
    <text evidence="10">The sequence shown here is derived from an EMBL/GenBank/DDBJ whole genome shotgun (WGS) entry which is preliminary data.</text>
</comment>
<evidence type="ECO:0000256" key="4">
    <source>
        <dbReference type="ARBA" id="ARBA00022801"/>
    </source>
</evidence>